<dbReference type="NCBIfam" id="NF033527">
    <property type="entry name" value="transpos_Tn3"/>
    <property type="match status" value="1"/>
</dbReference>
<keyword evidence="3" id="KW-0238">DNA-binding</keyword>
<keyword evidence="8" id="KW-1185">Reference proteome</keyword>
<evidence type="ECO:0000256" key="3">
    <source>
        <dbReference type="ARBA" id="ARBA00023125"/>
    </source>
</evidence>
<dbReference type="Proteomes" id="UP001371218">
    <property type="component" value="Unassembled WGS sequence"/>
</dbReference>
<comment type="similarity">
    <text evidence="1">Belongs to the transposase 7 family.</text>
</comment>
<keyword evidence="2" id="KW-0815">Transposition</keyword>
<name>A0ABU9C0Q7_9BURK</name>
<sequence>MSSYRQRFVGLTELPKGLSEFDAEHAFGLSSADVERIRKFPVKARLAAAAQLVLVRATGRSFAHTKTLPPSLLQYLSQTLGVADLTIASLRALYSRQRTLFEHRKWAFEEAGFRVSEAADIEAMLTSLRAQAGNAISIDDLVRAGELWLFDRKIQLPSDRVIRDVARDAFAGAGLCALDVVRLHLPPAKLDQVLKIVFAKRLGRKSATVVEWLKVPTGKHSPSNLSEVIAKIQFLKELGVNEWTLEGIPLRRMQSFGQNVVNRPPAQTQRLARETQHLEIVCFLRMTLLELTDIALFMSGRRIGNLVNKASATVSRRKLQSVGEFRNREIQARSLLYDLKLSAEKKVAELQALFPDDKASKNFSHAAQVRQAMSEDHVRVKTLISDMMALDFQGSEGLSAMKQISALRDLHAKNANELPKDFDAGMVDPTWRDIVSGPDRKQGLTGLRACALMSVRKSLKGGRIWIDHSEDFRSRDEMLITKDEWKSKRSLLVGSLNMPLDPVRFLEPLLATLAVGMKAMAEAQEAGKVEINDAGHIIIAPIEALEVDENVTRTRDQIFKVIGKVQLSDVIVDVDVACNFSEALLGHKADSVNELLAVYGALLAHGTEVSAKVVSAMIPGIEVPQITSAMRALEAHGRLSKANERVLRYQLQFPVTQLWSAGDKGSSDMMSLDATQHLYSARIDPRRRTHAVGIYTHVLGSYGIFHDEAIVLNTRQQSIAVHGVETYNATRESDEMRLSLLAVDTHGYTNVAMSVAKGLGFDLCPRLKNLAEQKLFVPRGFDVPQVLERATAAEVSLKPIAAGWDDFLRMLASIKTGRVSPKFLLEKLGSAAQGDALHKCLDSLGRLLRTAYLCDYYTNPEFRREIHTLLNRGESVHQLQRAVYSGRLEPERGRRDSEMRAISGSHALLSNVLLAWNTAQIQLVADKWKKEKHAIEDVWLRRLGPAHFGHVNFRGMLTFGVEKYLDALLRGHEPVPRRAQR</sequence>
<feature type="domain" description="DUF4158" evidence="6">
    <location>
        <begin position="11"/>
        <end position="167"/>
    </location>
</feature>
<accession>A0ABU9C0Q7</accession>
<evidence type="ECO:0000256" key="4">
    <source>
        <dbReference type="ARBA" id="ARBA00023172"/>
    </source>
</evidence>
<dbReference type="InterPro" id="IPR047653">
    <property type="entry name" value="Tn3-like_transpos"/>
</dbReference>
<dbReference type="Pfam" id="PF13700">
    <property type="entry name" value="DUF4158"/>
    <property type="match status" value="1"/>
</dbReference>
<dbReference type="InterPro" id="IPR025296">
    <property type="entry name" value="DUF4158"/>
</dbReference>
<evidence type="ECO:0000256" key="1">
    <source>
        <dbReference type="ARBA" id="ARBA00009402"/>
    </source>
</evidence>
<evidence type="ECO:0000259" key="5">
    <source>
        <dbReference type="Pfam" id="PF01526"/>
    </source>
</evidence>
<feature type="domain" description="Tn3 transposase DDE" evidence="5">
    <location>
        <begin position="569"/>
        <end position="955"/>
    </location>
</feature>
<evidence type="ECO:0000256" key="2">
    <source>
        <dbReference type="ARBA" id="ARBA00022578"/>
    </source>
</evidence>
<dbReference type="EMBL" id="JBBUTG010000043">
    <property type="protein sequence ID" value="MEK8034949.1"/>
    <property type="molecule type" value="Genomic_DNA"/>
</dbReference>
<evidence type="ECO:0000259" key="6">
    <source>
        <dbReference type="Pfam" id="PF13700"/>
    </source>
</evidence>
<keyword evidence="4" id="KW-0233">DNA recombination</keyword>
<organism evidence="7 8">
    <name type="scientific">Ideonella lacteola</name>
    <dbReference type="NCBI Taxonomy" id="2984193"/>
    <lineage>
        <taxon>Bacteria</taxon>
        <taxon>Pseudomonadati</taxon>
        <taxon>Pseudomonadota</taxon>
        <taxon>Betaproteobacteria</taxon>
        <taxon>Burkholderiales</taxon>
        <taxon>Sphaerotilaceae</taxon>
        <taxon>Ideonella</taxon>
    </lineage>
</organism>
<dbReference type="InterPro" id="IPR002513">
    <property type="entry name" value="Tn3_Tnp_DDE_dom"/>
</dbReference>
<evidence type="ECO:0000313" key="8">
    <source>
        <dbReference type="Proteomes" id="UP001371218"/>
    </source>
</evidence>
<comment type="caution">
    <text evidence="7">The sequence shown here is derived from an EMBL/GenBank/DDBJ whole genome shotgun (WGS) entry which is preliminary data.</text>
</comment>
<protein>
    <submittedName>
        <fullName evidence="7">Tn3 family transposase</fullName>
    </submittedName>
</protein>
<evidence type="ECO:0000313" key="7">
    <source>
        <dbReference type="EMBL" id="MEK8034949.1"/>
    </source>
</evidence>
<reference evidence="7 8" key="1">
    <citation type="submission" date="2024-04" db="EMBL/GenBank/DDBJ databases">
        <title>Novel species of the genus Ideonella isolated from streams.</title>
        <authorList>
            <person name="Lu H."/>
        </authorList>
    </citation>
    <scope>NUCLEOTIDE SEQUENCE [LARGE SCALE GENOMIC DNA]</scope>
    <source>
        <strain evidence="7 8">DXS29W</strain>
    </source>
</reference>
<gene>
    <name evidence="7" type="ORF">AACH06_29390</name>
</gene>
<dbReference type="Pfam" id="PF01526">
    <property type="entry name" value="DDE_Tnp_Tn3"/>
    <property type="match status" value="1"/>
</dbReference>
<dbReference type="RefSeq" id="WP_341429384.1">
    <property type="nucleotide sequence ID" value="NZ_JBBUTG010000043.1"/>
</dbReference>
<proteinExistence type="inferred from homology"/>